<dbReference type="EMBL" id="PDND01000038">
    <property type="protein sequence ID" value="PGH34544.1"/>
    <property type="molecule type" value="Genomic_DNA"/>
</dbReference>
<comment type="caution">
    <text evidence="1">The sequence shown here is derived from an EMBL/GenBank/DDBJ whole genome shotgun (WGS) entry which is preliminary data.</text>
</comment>
<dbReference type="Proteomes" id="UP000226031">
    <property type="component" value="Unassembled WGS sequence"/>
</dbReference>
<evidence type="ECO:0000313" key="2">
    <source>
        <dbReference type="Proteomes" id="UP000226031"/>
    </source>
</evidence>
<reference evidence="1 2" key="1">
    <citation type="submission" date="2017-10" db="EMBL/GenBank/DDBJ databases">
        <title>Comparative genomics in systemic dimorphic fungi from Ajellomycetaceae.</title>
        <authorList>
            <person name="Munoz J.F."/>
            <person name="Mcewen J.G."/>
            <person name="Clay O.K."/>
            <person name="Cuomo C.A."/>
        </authorList>
    </citation>
    <scope>NUCLEOTIDE SEQUENCE [LARGE SCALE GENOMIC DNA]</scope>
    <source>
        <strain evidence="1 2">UAMH4076</strain>
    </source>
</reference>
<gene>
    <name evidence="1" type="ORF">GX50_02627</name>
</gene>
<organism evidence="1 2">
    <name type="scientific">[Emmonsia] crescens</name>
    <dbReference type="NCBI Taxonomy" id="73230"/>
    <lineage>
        <taxon>Eukaryota</taxon>
        <taxon>Fungi</taxon>
        <taxon>Dikarya</taxon>
        <taxon>Ascomycota</taxon>
        <taxon>Pezizomycotina</taxon>
        <taxon>Eurotiomycetes</taxon>
        <taxon>Eurotiomycetidae</taxon>
        <taxon>Onygenales</taxon>
        <taxon>Ajellomycetaceae</taxon>
        <taxon>Emergomyces</taxon>
    </lineage>
</organism>
<sequence length="171" mass="19376">MAFVPNFTAAADDQLWRYFMTNCGGNLIGGPDNEIFPFIITRYGKTAEGPGLAHCRTPIDPSFDNLSDAVLYLLAFEEHDVWKVMDKCAKLYGDGDAEKENNIHVGFSRSMFCLRMCHVLDGLYGADKSDSYGPRIRDVISTLRGEGRIDENIIRIRKLIFEMTPQRLPIY</sequence>
<accession>A0A2B7ZDK0</accession>
<evidence type="ECO:0000313" key="1">
    <source>
        <dbReference type="EMBL" id="PGH34544.1"/>
    </source>
</evidence>
<protein>
    <submittedName>
        <fullName evidence="1">Uncharacterized protein</fullName>
    </submittedName>
</protein>
<dbReference type="AlphaFoldDB" id="A0A2B7ZDK0"/>
<proteinExistence type="predicted"/>
<keyword evidence="2" id="KW-1185">Reference proteome</keyword>
<name>A0A2B7ZDK0_9EURO</name>